<keyword evidence="5" id="KW-0238">DNA-binding</keyword>
<dbReference type="InterPro" id="IPR002885">
    <property type="entry name" value="PPR_rpt"/>
</dbReference>
<comment type="subcellular location">
    <subcellularLocation>
        <location evidence="1">Nucleus</location>
    </subcellularLocation>
</comment>
<keyword evidence="9" id="KW-0472">Membrane</keyword>
<dbReference type="GO" id="GO:0005634">
    <property type="term" value="C:nucleus"/>
    <property type="evidence" value="ECO:0007669"/>
    <property type="project" value="UniProtKB-SubCell"/>
</dbReference>
<dbReference type="PANTHER" id="PTHR47941">
    <property type="entry name" value="PENTATRICOPEPTIDE REPEAT-CONTAINING PROTEIN 3, MITOCHONDRIAL"/>
    <property type="match status" value="1"/>
</dbReference>
<keyword evidence="3" id="KW-0677">Repeat</keyword>
<reference evidence="11" key="1">
    <citation type="journal article" date="2021" name="Front. Plant Sci.">
        <title>Chromosome-Scale Genome Assembly for Chinese Sour Jujube and Insights Into Its Genome Evolution and Domestication Signature.</title>
        <authorList>
            <person name="Shen L.-Y."/>
            <person name="Luo H."/>
            <person name="Wang X.-L."/>
            <person name="Wang X.-M."/>
            <person name="Qiu X.-J."/>
            <person name="Liu H."/>
            <person name="Zhou S.-S."/>
            <person name="Jia K.-H."/>
            <person name="Nie S."/>
            <person name="Bao Y.-T."/>
            <person name="Zhang R.-G."/>
            <person name="Yun Q.-Z."/>
            <person name="Chai Y.-H."/>
            <person name="Lu J.-Y."/>
            <person name="Li Y."/>
            <person name="Zhao S.-W."/>
            <person name="Mao J.-F."/>
            <person name="Jia S.-G."/>
            <person name="Mao Y.-M."/>
        </authorList>
    </citation>
    <scope>NUCLEOTIDE SEQUENCE</scope>
    <source>
        <strain evidence="11">AT0</strain>
        <tissue evidence="11">Leaf</tissue>
    </source>
</reference>
<evidence type="ECO:0000313" key="11">
    <source>
        <dbReference type="EMBL" id="KAH7528506.1"/>
    </source>
</evidence>
<name>A0A978VDR7_ZIZJJ</name>
<dbReference type="AlphaFoldDB" id="A0A978VDR7"/>
<feature type="repeat" description="PPR" evidence="8">
    <location>
        <begin position="369"/>
        <end position="403"/>
    </location>
</feature>
<dbReference type="Gene3D" id="1.25.40.10">
    <property type="entry name" value="Tetratricopeptide repeat domain"/>
    <property type="match status" value="2"/>
</dbReference>
<dbReference type="SUPFAM" id="SSF101936">
    <property type="entry name" value="DNA-binding pseudobarrel domain"/>
    <property type="match status" value="1"/>
</dbReference>
<evidence type="ECO:0000256" key="2">
    <source>
        <dbReference type="ARBA" id="ARBA00007626"/>
    </source>
</evidence>
<evidence type="ECO:0000256" key="4">
    <source>
        <dbReference type="ARBA" id="ARBA00023015"/>
    </source>
</evidence>
<gene>
    <name evidence="11" type="ORF">FEM48_Zijuj05G0079300</name>
</gene>
<dbReference type="Pfam" id="PF13041">
    <property type="entry name" value="PPR_2"/>
    <property type="match status" value="2"/>
</dbReference>
<evidence type="ECO:0000256" key="6">
    <source>
        <dbReference type="ARBA" id="ARBA00023163"/>
    </source>
</evidence>
<evidence type="ECO:0000256" key="1">
    <source>
        <dbReference type="ARBA" id="ARBA00004123"/>
    </source>
</evidence>
<feature type="repeat" description="PPR" evidence="8">
    <location>
        <begin position="215"/>
        <end position="250"/>
    </location>
</feature>
<feature type="transmembrane region" description="Helical" evidence="9">
    <location>
        <begin position="118"/>
        <end position="138"/>
    </location>
</feature>
<keyword evidence="6" id="KW-0804">Transcription</keyword>
<evidence type="ECO:0000256" key="7">
    <source>
        <dbReference type="ARBA" id="ARBA00023242"/>
    </source>
</evidence>
<organism evidence="11 12">
    <name type="scientific">Ziziphus jujuba var. spinosa</name>
    <dbReference type="NCBI Taxonomy" id="714518"/>
    <lineage>
        <taxon>Eukaryota</taxon>
        <taxon>Viridiplantae</taxon>
        <taxon>Streptophyta</taxon>
        <taxon>Embryophyta</taxon>
        <taxon>Tracheophyta</taxon>
        <taxon>Spermatophyta</taxon>
        <taxon>Magnoliopsida</taxon>
        <taxon>eudicotyledons</taxon>
        <taxon>Gunneridae</taxon>
        <taxon>Pentapetalae</taxon>
        <taxon>rosids</taxon>
        <taxon>fabids</taxon>
        <taxon>Rosales</taxon>
        <taxon>Rhamnaceae</taxon>
        <taxon>Paliureae</taxon>
        <taxon>Ziziphus</taxon>
    </lineage>
</organism>
<evidence type="ECO:0000256" key="9">
    <source>
        <dbReference type="SAM" id="Phobius"/>
    </source>
</evidence>
<dbReference type="Gene3D" id="2.40.330.10">
    <property type="entry name" value="DNA-binding pseudobarrel domain"/>
    <property type="match status" value="1"/>
</dbReference>
<protein>
    <recommendedName>
        <fullName evidence="10">TF-B3 domain-containing protein</fullName>
    </recommendedName>
</protein>
<sequence length="473" mass="54214">MLPEEFVSKFERNLPDFAFFELPNGWIWKLRLQKCNGDVYLSLRDDEESVDFASYYSLQQGNVIFFKYVGNANFDVQIFDVNGDEINYDPTFSTTTTTSNVEENGGDDDDSVIILRSFIYLFYGYIIIIIFFFFPQYVPSTFVKKYLALAEFIYFDLETEDGSKEMQLFDNLEKKDSNTYATFGARSFAWVLPKADTFETLNASEEMKRYGISPDVYSYSILIDGFCKKGGVVDISQDMLYNLVNNGFEYLRFLEEMVGRNSTSSATAADFYTLIQGFSKICLFDMALEAFKSCSNVSLAGCVGKEKPKKALQLFPLMFKRNVFAEVEIYGMAPEKKSYTSIIAGFFSIKKEEAVEVYNEMFGKGYRGNAVTYTFLIDGYCKVKRMDIAIKYFDEMQRNRIAPDAATYNALMSGHTVDGSDFKDPEEAEAAQRSLTEANLKAESSRYQHRNIHWNISVFSFRGQPNLNQNSHH</sequence>
<keyword evidence="9" id="KW-0812">Transmembrane</keyword>
<evidence type="ECO:0000256" key="8">
    <source>
        <dbReference type="PROSITE-ProRule" id="PRU00708"/>
    </source>
</evidence>
<dbReference type="PROSITE" id="PS51375">
    <property type="entry name" value="PPR"/>
    <property type="match status" value="2"/>
</dbReference>
<dbReference type="Proteomes" id="UP000813462">
    <property type="component" value="Unassembled WGS sequence"/>
</dbReference>
<dbReference type="GO" id="GO:0003677">
    <property type="term" value="F:DNA binding"/>
    <property type="evidence" value="ECO:0007669"/>
    <property type="project" value="UniProtKB-KW"/>
</dbReference>
<comment type="caution">
    <text evidence="11">The sequence shown here is derived from an EMBL/GenBank/DDBJ whole genome shotgun (WGS) entry which is preliminary data.</text>
</comment>
<dbReference type="NCBIfam" id="TIGR00756">
    <property type="entry name" value="PPR"/>
    <property type="match status" value="1"/>
</dbReference>
<feature type="domain" description="TF-B3" evidence="10">
    <location>
        <begin position="1"/>
        <end position="82"/>
    </location>
</feature>
<dbReference type="CDD" id="cd10017">
    <property type="entry name" value="B3_DNA"/>
    <property type="match status" value="1"/>
</dbReference>
<evidence type="ECO:0000313" key="12">
    <source>
        <dbReference type="Proteomes" id="UP000813462"/>
    </source>
</evidence>
<keyword evidence="4" id="KW-0805">Transcription regulation</keyword>
<evidence type="ECO:0000256" key="5">
    <source>
        <dbReference type="ARBA" id="ARBA00023125"/>
    </source>
</evidence>
<dbReference type="PROSITE" id="PS50863">
    <property type="entry name" value="B3"/>
    <property type="match status" value="1"/>
</dbReference>
<dbReference type="InterPro" id="IPR003340">
    <property type="entry name" value="B3_DNA-bd"/>
</dbReference>
<keyword evidence="9" id="KW-1133">Transmembrane helix</keyword>
<keyword evidence="7" id="KW-0539">Nucleus</keyword>
<dbReference type="EMBL" id="JAEACU010000005">
    <property type="protein sequence ID" value="KAH7528506.1"/>
    <property type="molecule type" value="Genomic_DNA"/>
</dbReference>
<comment type="similarity">
    <text evidence="2">Belongs to the PPR family. P subfamily.</text>
</comment>
<accession>A0A978VDR7</accession>
<proteinExistence type="inferred from homology"/>
<dbReference type="InterPro" id="IPR015300">
    <property type="entry name" value="DNA-bd_pseudobarrel_sf"/>
</dbReference>
<evidence type="ECO:0000259" key="10">
    <source>
        <dbReference type="PROSITE" id="PS50863"/>
    </source>
</evidence>
<dbReference type="InterPro" id="IPR011990">
    <property type="entry name" value="TPR-like_helical_dom_sf"/>
</dbReference>
<evidence type="ECO:0000256" key="3">
    <source>
        <dbReference type="ARBA" id="ARBA00022737"/>
    </source>
</evidence>